<evidence type="ECO:0000256" key="6">
    <source>
        <dbReference type="ARBA" id="ARBA00022840"/>
    </source>
</evidence>
<dbReference type="GO" id="GO:0005524">
    <property type="term" value="F:ATP binding"/>
    <property type="evidence" value="ECO:0007669"/>
    <property type="project" value="UniProtKB-KW"/>
</dbReference>
<evidence type="ECO:0000256" key="4">
    <source>
        <dbReference type="ARBA" id="ARBA00022741"/>
    </source>
</evidence>
<evidence type="ECO:0000256" key="5">
    <source>
        <dbReference type="ARBA" id="ARBA00022755"/>
    </source>
</evidence>
<dbReference type="EC" id="6.3.2.6" evidence="8"/>
<dbReference type="PANTHER" id="PTHR43700">
    <property type="entry name" value="PHOSPHORIBOSYLAMINOIMIDAZOLE-SUCCINOCARBOXAMIDE SYNTHASE"/>
    <property type="match status" value="1"/>
</dbReference>
<evidence type="ECO:0000256" key="2">
    <source>
        <dbReference type="ARBA" id="ARBA00010190"/>
    </source>
</evidence>
<dbReference type="Pfam" id="PF01259">
    <property type="entry name" value="SAICAR_synt"/>
    <property type="match status" value="1"/>
</dbReference>
<dbReference type="UniPathway" id="UPA00074">
    <property type="reaction ID" value="UER00131"/>
</dbReference>
<dbReference type="InterPro" id="IPR028923">
    <property type="entry name" value="SAICAR_synt/ADE2_N"/>
</dbReference>
<evidence type="ECO:0000256" key="8">
    <source>
        <dbReference type="HAMAP-Rule" id="MF_00137"/>
    </source>
</evidence>
<reference evidence="10" key="1">
    <citation type="submission" date="2017-02" db="EMBL/GenBank/DDBJ databases">
        <authorList>
            <person name="Regsiter A."/>
            <person name="William W."/>
        </authorList>
    </citation>
    <scope>NUCLEOTIDE SEQUENCE</scope>
    <source>
        <strain evidence="10">Bib</strain>
    </source>
</reference>
<dbReference type="GO" id="GO:0006189">
    <property type="term" value="P:'de novo' IMP biosynthetic process"/>
    <property type="evidence" value="ECO:0007669"/>
    <property type="project" value="UniProtKB-UniRule"/>
</dbReference>
<gene>
    <name evidence="8 10" type="primary">purC</name>
    <name evidence="10" type="ORF">SPIROBIBN47_190050</name>
</gene>
<feature type="domain" description="SAICAR synthetase/ADE2 N-terminal" evidence="9">
    <location>
        <begin position="24"/>
        <end position="266"/>
    </location>
</feature>
<keyword evidence="5 8" id="KW-0658">Purine biosynthesis</keyword>
<evidence type="ECO:0000256" key="3">
    <source>
        <dbReference type="ARBA" id="ARBA00022598"/>
    </source>
</evidence>
<proteinExistence type="inferred from homology"/>
<comment type="pathway">
    <text evidence="1 8">Purine metabolism; IMP biosynthesis via de novo pathway; 5-amino-1-(5-phospho-D-ribosyl)imidazole-4-carboxamide from 5-amino-1-(5-phospho-D-ribosyl)imidazole-4-carboxylate: step 1/2.</text>
</comment>
<dbReference type="NCBIfam" id="NF009251">
    <property type="entry name" value="PRK12607.1"/>
    <property type="match status" value="1"/>
</dbReference>
<dbReference type="Gene3D" id="3.30.200.20">
    <property type="entry name" value="Phosphorylase Kinase, domain 1"/>
    <property type="match status" value="1"/>
</dbReference>
<dbReference type="PROSITE" id="PS01058">
    <property type="entry name" value="SAICAR_SYNTHETASE_2"/>
    <property type="match status" value="1"/>
</dbReference>
<accession>A0A3P3XGQ8</accession>
<comment type="catalytic activity">
    <reaction evidence="7 8">
        <text>5-amino-1-(5-phospho-D-ribosyl)imidazole-4-carboxylate + L-aspartate + ATP = (2S)-2-[5-amino-1-(5-phospho-beta-D-ribosyl)imidazole-4-carboxamido]succinate + ADP + phosphate + 2 H(+)</text>
        <dbReference type="Rhea" id="RHEA:22628"/>
        <dbReference type="ChEBI" id="CHEBI:15378"/>
        <dbReference type="ChEBI" id="CHEBI:29991"/>
        <dbReference type="ChEBI" id="CHEBI:30616"/>
        <dbReference type="ChEBI" id="CHEBI:43474"/>
        <dbReference type="ChEBI" id="CHEBI:58443"/>
        <dbReference type="ChEBI" id="CHEBI:77657"/>
        <dbReference type="ChEBI" id="CHEBI:456216"/>
        <dbReference type="EC" id="6.3.2.6"/>
    </reaction>
</comment>
<evidence type="ECO:0000256" key="1">
    <source>
        <dbReference type="ARBA" id="ARBA00004672"/>
    </source>
</evidence>
<dbReference type="EMBL" id="FWDM01000011">
    <property type="protein sequence ID" value="SLM11356.1"/>
    <property type="molecule type" value="Genomic_DNA"/>
</dbReference>
<dbReference type="InterPro" id="IPR018236">
    <property type="entry name" value="SAICAR_synthetase_CS"/>
</dbReference>
<evidence type="ECO:0000313" key="10">
    <source>
        <dbReference type="EMBL" id="SLM11356.1"/>
    </source>
</evidence>
<dbReference type="SUPFAM" id="SSF56104">
    <property type="entry name" value="SAICAR synthase-like"/>
    <property type="match status" value="1"/>
</dbReference>
<name>A0A3P3XGQ8_9SPIR</name>
<dbReference type="CDD" id="cd01414">
    <property type="entry name" value="SAICAR_synt_Sc"/>
    <property type="match status" value="1"/>
</dbReference>
<dbReference type="GO" id="GO:0005737">
    <property type="term" value="C:cytoplasm"/>
    <property type="evidence" value="ECO:0007669"/>
    <property type="project" value="TreeGrafter"/>
</dbReference>
<keyword evidence="6 8" id="KW-0067">ATP-binding</keyword>
<sequence>MVSENLIQMLLPKAFNSTGRAEGEGKVREWWGLEGGTRFIATTDRLSAFDRVLARVPFKGQVLNELSAFWFRQTADIIDNHLISVPDPHCSVVREARPLPVEVVVRGYITGVTSTALWRRYELGERVIYGQRFPEGMRKNQKLPQPIITPTTKGGPTGHDERLEPREVVEKGYLDARTWSAVQDAAIALFERGTEVAVRAGLILVDTKYEFGLNSDGTLMLIDEVHTPDSSRFWLASSYAERFEAGQEPESRDKEFVRLAYAEKGYRGDGEPPLMPDALWVQASLVYQELYERLTGMDFVPSAYPVEGRVLEALARERAVRRGVEAGAGKSRRG</sequence>
<organism evidence="10">
    <name type="scientific">uncultured spirochete</name>
    <dbReference type="NCBI Taxonomy" id="156406"/>
    <lineage>
        <taxon>Bacteria</taxon>
        <taxon>Pseudomonadati</taxon>
        <taxon>Spirochaetota</taxon>
        <taxon>Spirochaetia</taxon>
        <taxon>Spirochaetales</taxon>
        <taxon>environmental samples</taxon>
    </lineage>
</organism>
<evidence type="ECO:0000259" key="9">
    <source>
        <dbReference type="Pfam" id="PF01259"/>
    </source>
</evidence>
<keyword evidence="4 8" id="KW-0547">Nucleotide-binding</keyword>
<evidence type="ECO:0000256" key="7">
    <source>
        <dbReference type="ARBA" id="ARBA00048475"/>
    </source>
</evidence>
<dbReference type="HAMAP" id="MF_00137">
    <property type="entry name" value="SAICAR_synth"/>
    <property type="match status" value="1"/>
</dbReference>
<comment type="similarity">
    <text evidence="2 8">Belongs to the SAICAR synthetase family.</text>
</comment>
<protein>
    <recommendedName>
        <fullName evidence="8">Phosphoribosylaminoimidazole-succinocarboxamide synthase</fullName>
        <ecNumber evidence="8">6.3.2.6</ecNumber>
    </recommendedName>
    <alternativeName>
        <fullName evidence="8">SAICAR synthetase</fullName>
    </alternativeName>
</protein>
<dbReference type="PANTHER" id="PTHR43700:SF1">
    <property type="entry name" value="PHOSPHORIBOSYLAMINOIMIDAZOLE-SUCCINOCARBOXAMIDE SYNTHASE"/>
    <property type="match status" value="1"/>
</dbReference>
<dbReference type="Gene3D" id="3.30.470.20">
    <property type="entry name" value="ATP-grasp fold, B domain"/>
    <property type="match status" value="1"/>
</dbReference>
<dbReference type="AlphaFoldDB" id="A0A3P3XGQ8"/>
<dbReference type="GO" id="GO:0004639">
    <property type="term" value="F:phosphoribosylaminoimidazolesuccinocarboxamide synthase activity"/>
    <property type="evidence" value="ECO:0007669"/>
    <property type="project" value="UniProtKB-UniRule"/>
</dbReference>
<keyword evidence="3 8" id="KW-0436">Ligase</keyword>